<keyword evidence="5 7" id="KW-0456">Lyase</keyword>
<keyword evidence="2 7" id="KW-0812">Transmembrane</keyword>
<keyword evidence="6 7" id="KW-0961">Cell wall biogenesis/degradation</keyword>
<keyword evidence="1 7" id="KW-1003">Cell membrane</keyword>
<dbReference type="RefSeq" id="WP_382340835.1">
    <property type="nucleotide sequence ID" value="NZ_JBHSAB010000001.1"/>
</dbReference>
<dbReference type="PANTHER" id="PTHR30518">
    <property type="entry name" value="ENDOLYTIC MUREIN TRANSGLYCOSYLASE"/>
    <property type="match status" value="1"/>
</dbReference>
<evidence type="ECO:0000256" key="7">
    <source>
        <dbReference type="HAMAP-Rule" id="MF_02065"/>
    </source>
</evidence>
<evidence type="ECO:0000256" key="2">
    <source>
        <dbReference type="ARBA" id="ARBA00022692"/>
    </source>
</evidence>
<reference evidence="9" key="1">
    <citation type="journal article" date="2019" name="Int. J. Syst. Evol. Microbiol.">
        <title>The Global Catalogue of Microorganisms (GCM) 10K type strain sequencing project: providing services to taxonomists for standard genome sequencing and annotation.</title>
        <authorList>
            <consortium name="The Broad Institute Genomics Platform"/>
            <consortium name="The Broad Institute Genome Sequencing Center for Infectious Disease"/>
            <person name="Wu L."/>
            <person name="Ma J."/>
        </authorList>
    </citation>
    <scope>NUCLEOTIDE SEQUENCE [LARGE SCALE GENOMIC DNA]</scope>
    <source>
        <strain evidence="9">CCUG 59858</strain>
    </source>
</reference>
<comment type="catalytic activity">
    <reaction evidence="7">
        <text>a peptidoglycan chain = a peptidoglycan chain with N-acetyl-1,6-anhydromuramyl-[peptide] at the reducing end + a peptidoglycan chain with N-acetylglucosamine at the non-reducing end.</text>
        <dbReference type="EC" id="4.2.2.29"/>
    </reaction>
</comment>
<keyword evidence="3 7" id="KW-1133">Transmembrane helix</keyword>
<evidence type="ECO:0000256" key="4">
    <source>
        <dbReference type="ARBA" id="ARBA00023136"/>
    </source>
</evidence>
<protein>
    <recommendedName>
        <fullName evidence="7">Endolytic murein transglycosylase</fullName>
        <ecNumber evidence="7">4.2.2.29</ecNumber>
    </recommendedName>
    <alternativeName>
        <fullName evidence="7">Peptidoglycan lytic transglycosylase</fullName>
    </alternativeName>
    <alternativeName>
        <fullName evidence="7">Peptidoglycan polymerization terminase</fullName>
    </alternativeName>
</protein>
<comment type="similarity">
    <text evidence="7">Belongs to the transglycosylase MltG family.</text>
</comment>
<evidence type="ECO:0000313" key="9">
    <source>
        <dbReference type="Proteomes" id="UP001595758"/>
    </source>
</evidence>
<feature type="site" description="Important for catalytic activity" evidence="7">
    <location>
        <position position="213"/>
    </location>
</feature>
<organism evidence="8 9">
    <name type="scientific">Legionella dresdenensis</name>
    <dbReference type="NCBI Taxonomy" id="450200"/>
    <lineage>
        <taxon>Bacteria</taxon>
        <taxon>Pseudomonadati</taxon>
        <taxon>Pseudomonadota</taxon>
        <taxon>Gammaproteobacteria</taxon>
        <taxon>Legionellales</taxon>
        <taxon>Legionellaceae</taxon>
        <taxon>Legionella</taxon>
    </lineage>
</organism>
<feature type="transmembrane region" description="Helical" evidence="7">
    <location>
        <begin position="6"/>
        <end position="26"/>
    </location>
</feature>
<name>A0ABV8CC22_9GAMM</name>
<accession>A0ABV8CC22</accession>
<evidence type="ECO:0000256" key="5">
    <source>
        <dbReference type="ARBA" id="ARBA00023239"/>
    </source>
</evidence>
<dbReference type="CDD" id="cd08010">
    <property type="entry name" value="MltG_like"/>
    <property type="match status" value="1"/>
</dbReference>
<comment type="caution">
    <text evidence="8">The sequence shown here is derived from an EMBL/GenBank/DDBJ whole genome shotgun (WGS) entry which is preliminary data.</text>
</comment>
<keyword evidence="7" id="KW-0997">Cell inner membrane</keyword>
<dbReference type="Proteomes" id="UP001595758">
    <property type="component" value="Unassembled WGS sequence"/>
</dbReference>
<evidence type="ECO:0000256" key="1">
    <source>
        <dbReference type="ARBA" id="ARBA00022475"/>
    </source>
</evidence>
<sequence length="328" mass="37144">MSVRLLKQIVCSLLALLVIGFALYFYRIYYLLNKPMAEGVVDILEIKPSSSANALVQQLFDRNLIYSNQLVLNYIKYKHLANRLKAGVYEIKPNESVIQLLDRIVDGDVLVLAFRIIEGTTQNQVTQNLQQAPYLAFNPDDWKLVQGNYSSPEGLLLADTYHYDGGSDAKKLLQTANKSLLNYLGTSWNNRDPELPYKSSYEMLIAASIIEKETALSEERKIISGVMVNRINKHMPLQMDPTVIYALGPDFKGRLSHPDLAINSPYNTYRYRGLPPTPIAMVGKDAIDAAAHPQKSNYLYYVAKGDGSHEFSTNYRQQLEAISRYLHK</sequence>
<dbReference type="EC" id="4.2.2.29" evidence="7"/>
<dbReference type="EMBL" id="JBHSAB010000001">
    <property type="protein sequence ID" value="MFC3907477.1"/>
    <property type="molecule type" value="Genomic_DNA"/>
</dbReference>
<evidence type="ECO:0000256" key="3">
    <source>
        <dbReference type="ARBA" id="ARBA00022989"/>
    </source>
</evidence>
<gene>
    <name evidence="7 8" type="primary">mltG</name>
    <name evidence="8" type="ORF">ACFORL_00100</name>
</gene>
<evidence type="ECO:0000313" key="8">
    <source>
        <dbReference type="EMBL" id="MFC3907477.1"/>
    </source>
</evidence>
<comment type="subcellular location">
    <subcellularLocation>
        <location evidence="7">Cell inner membrane</location>
        <topology evidence="7">Single-pass membrane protein</topology>
    </subcellularLocation>
</comment>
<dbReference type="HAMAP" id="MF_02065">
    <property type="entry name" value="MltG"/>
    <property type="match status" value="1"/>
</dbReference>
<keyword evidence="4 7" id="KW-0472">Membrane</keyword>
<evidence type="ECO:0000256" key="6">
    <source>
        <dbReference type="ARBA" id="ARBA00023316"/>
    </source>
</evidence>
<dbReference type="Gene3D" id="3.30.160.60">
    <property type="entry name" value="Classic Zinc Finger"/>
    <property type="match status" value="1"/>
</dbReference>
<dbReference type="NCBIfam" id="TIGR00247">
    <property type="entry name" value="endolytic transglycosylase MltG"/>
    <property type="match status" value="1"/>
</dbReference>
<keyword evidence="9" id="KW-1185">Reference proteome</keyword>
<proteinExistence type="inferred from homology"/>
<dbReference type="Gene3D" id="3.30.1490.480">
    <property type="entry name" value="Endolytic murein transglycosylase"/>
    <property type="match status" value="1"/>
</dbReference>
<dbReference type="InterPro" id="IPR003770">
    <property type="entry name" value="MLTG-like"/>
</dbReference>
<comment type="function">
    <text evidence="7">Functions as a peptidoglycan terminase that cleaves nascent peptidoglycan strands endolytically to terminate their elongation.</text>
</comment>
<dbReference type="Pfam" id="PF02618">
    <property type="entry name" value="YceG"/>
    <property type="match status" value="1"/>
</dbReference>
<dbReference type="PANTHER" id="PTHR30518:SF2">
    <property type="entry name" value="ENDOLYTIC MUREIN TRANSGLYCOSYLASE"/>
    <property type="match status" value="1"/>
</dbReference>